<proteinExistence type="predicted"/>
<organism evidence="1 2">
    <name type="scientific">Pseudomonas putida</name>
    <name type="common">Arthrobacter siderocapsulatus</name>
    <dbReference type="NCBI Taxonomy" id="303"/>
    <lineage>
        <taxon>Bacteria</taxon>
        <taxon>Pseudomonadati</taxon>
        <taxon>Pseudomonadota</taxon>
        <taxon>Gammaproteobacteria</taxon>
        <taxon>Pseudomonadales</taxon>
        <taxon>Pseudomonadaceae</taxon>
        <taxon>Pseudomonas</taxon>
    </lineage>
</organism>
<dbReference type="Proteomes" id="UP000193675">
    <property type="component" value="Unassembled WGS sequence"/>
</dbReference>
<dbReference type="EMBL" id="NBWC01000003">
    <property type="protein sequence ID" value="ORL67344.1"/>
    <property type="molecule type" value="Genomic_DNA"/>
</dbReference>
<protein>
    <submittedName>
        <fullName evidence="1">Uncharacterized protein</fullName>
    </submittedName>
</protein>
<comment type="caution">
    <text evidence="1">The sequence shown here is derived from an EMBL/GenBank/DDBJ whole genome shotgun (WGS) entry which is preliminary data.</text>
</comment>
<accession>A0A1X1A5X4</accession>
<dbReference type="AlphaFoldDB" id="A0A1X1A5X4"/>
<evidence type="ECO:0000313" key="2">
    <source>
        <dbReference type="Proteomes" id="UP000193675"/>
    </source>
</evidence>
<evidence type="ECO:0000313" key="1">
    <source>
        <dbReference type="EMBL" id="ORL67344.1"/>
    </source>
</evidence>
<sequence>MVSALQRRFVVTDGANLHFVSAIDAKEALGEVTNTDRLQRWPPKGIEGLQPEWYVAPVTEAQQSELSSLTDLLLLEYVLGLLDLSGYR</sequence>
<gene>
    <name evidence="1" type="ORF">B7H17_03250</name>
</gene>
<name>A0A1X1A5X4_PSEPU</name>
<reference evidence="1 2" key="1">
    <citation type="submission" date="2017-04" db="EMBL/GenBank/DDBJ databases">
        <title>Presence of VIM-2 positive Pseudomonas species in chickens and their surrounding environment.</title>
        <authorList>
            <person name="Zhang R."/>
        </authorList>
    </citation>
    <scope>NUCLEOTIDE SEQUENCE [LARGE SCALE GENOMIC DNA]</scope>
    <source>
        <strain evidence="1 2">DZ-C18</strain>
    </source>
</reference>